<evidence type="ECO:0000313" key="2">
    <source>
        <dbReference type="EMBL" id="AEI95926.1"/>
    </source>
</evidence>
<keyword evidence="1" id="KW-0472">Membrane</keyword>
<protein>
    <submittedName>
        <fullName evidence="2">Uncharacterized protein</fullName>
    </submittedName>
</protein>
<dbReference type="STRING" id="391595.RLO149_c040280"/>
<keyword evidence="3" id="KW-1185">Reference proteome</keyword>
<evidence type="ECO:0000256" key="1">
    <source>
        <dbReference type="SAM" id="Phobius"/>
    </source>
</evidence>
<name>F7ZEN0_ROSLO</name>
<evidence type="ECO:0000313" key="3">
    <source>
        <dbReference type="Proteomes" id="UP000001353"/>
    </source>
</evidence>
<sequence length="43" mass="4940">MNRTVGTMLERLIASGIIARFTLNSTAMTCLIFGLLYQRYRDK</sequence>
<reference evidence="2 3" key="1">
    <citation type="journal article" date="2011" name="BMC Genomics">
        <title>Comparative genome analysis and genome-guided physiological analysis of Roseobacter litoralis.</title>
        <authorList>
            <person name="Kalhoefer D."/>
            <person name="Thole S."/>
            <person name="Voget S."/>
            <person name="Lehmann R."/>
            <person name="Liesegang H."/>
            <person name="Wollher A."/>
            <person name="Daniel R."/>
            <person name="Simon M."/>
            <person name="Brinkhoff T."/>
        </authorList>
    </citation>
    <scope>NUCLEOTIDE SEQUENCE [LARGE SCALE GENOMIC DNA]</scope>
    <source>
        <strain evidence="3">ATCC 49566 / DSM 6996 / JCM 21268 / NBRC 15278 / OCh 149</strain>
    </source>
</reference>
<dbReference type="KEGG" id="rli:RLO149_c040280"/>
<feature type="transmembrane region" description="Helical" evidence="1">
    <location>
        <begin position="12"/>
        <end position="37"/>
    </location>
</feature>
<keyword evidence="1" id="KW-1133">Transmembrane helix</keyword>
<organism evidence="2 3">
    <name type="scientific">Roseobacter litoralis (strain ATCC 49566 / DSM 6996 / JCM 21268 / NBRC 15278 / OCh 149)</name>
    <dbReference type="NCBI Taxonomy" id="391595"/>
    <lineage>
        <taxon>Bacteria</taxon>
        <taxon>Pseudomonadati</taxon>
        <taxon>Pseudomonadota</taxon>
        <taxon>Alphaproteobacteria</taxon>
        <taxon>Rhodobacterales</taxon>
        <taxon>Roseobacteraceae</taxon>
        <taxon>Roseobacter</taxon>
    </lineage>
</organism>
<dbReference type="AlphaFoldDB" id="F7ZEN0"/>
<keyword evidence="1" id="KW-0812">Transmembrane</keyword>
<accession>F7ZEN0</accession>
<gene>
    <name evidence="2" type="ordered locus">RLO149_c040280</name>
</gene>
<dbReference type="EMBL" id="CP002623">
    <property type="protein sequence ID" value="AEI95926.1"/>
    <property type="molecule type" value="Genomic_DNA"/>
</dbReference>
<dbReference type="Proteomes" id="UP000001353">
    <property type="component" value="Chromosome"/>
</dbReference>
<proteinExistence type="predicted"/>
<dbReference type="HOGENOM" id="CLU_3239084_0_0_5"/>